<evidence type="ECO:0000256" key="1">
    <source>
        <dbReference type="ARBA" id="ARBA00004418"/>
    </source>
</evidence>
<keyword evidence="4 5" id="KW-0732">Signal</keyword>
<gene>
    <name evidence="7" type="ORF">H7965_09640</name>
</gene>
<comment type="caution">
    <text evidence="7">The sequence shown here is derived from an EMBL/GenBank/DDBJ whole genome shotgun (WGS) entry which is preliminary data.</text>
</comment>
<feature type="chain" id="PRO_5040862112" evidence="5">
    <location>
        <begin position="18"/>
        <end position="521"/>
    </location>
</feature>
<evidence type="ECO:0000256" key="3">
    <source>
        <dbReference type="ARBA" id="ARBA00022448"/>
    </source>
</evidence>
<evidence type="ECO:0000313" key="8">
    <source>
        <dbReference type="Proteomes" id="UP000600101"/>
    </source>
</evidence>
<evidence type="ECO:0000313" key="7">
    <source>
        <dbReference type="EMBL" id="MBC4015590.1"/>
    </source>
</evidence>
<accession>A0A9X0QXB2</accession>
<keyword evidence="8" id="KW-1185">Reference proteome</keyword>
<dbReference type="EMBL" id="JACOMF010000008">
    <property type="protein sequence ID" value="MBC4015590.1"/>
    <property type="molecule type" value="Genomic_DNA"/>
</dbReference>
<sequence>MLRPLLALLMLATPAAAQELRIGMKAAVDSADPHLTYTPNRNVGLHVFETLTDLNPTLRPVPGLAESWRAIDELTWEFTLREGVRFHDGTPFTSEDAAFSIRRAQTVTGARTYASAVRNVASVETPDPRRLILRMRVPTPMQPHHIASIGMVSARAATDAAEADFNGGRAAIGTGPYRWVRWTPGTEVVLERAGTWRGTPEPWARVTFRAMANDSSRVAALLAGDVDVIDTVPAGLHARVRESDRTKLVSTESIFTHYLYMDSMSARVANATGADGQPLPQNPLRDQRVRKAMSHAINRVALAERAMEGGATPAYQVAAPGLIGHDPAAPAIAYDPALARRLLAEAGYPQGFGLNLQCTSDRFAGDARTCQAIGQMLTAIGIKASIEALPIAVYFRRGTQSAPGGEPELSAHLSMFGSTLGIASESLTSLIRTIDPKLGHGGWNRTRYSNPELDRLLTEAEGIFDDAAREKGIQAAARYAVDQQALLPIFFVRASWGIRRGLTMVPRADSFTMATTTRAAP</sequence>
<reference evidence="7" key="1">
    <citation type="submission" date="2020-08" db="EMBL/GenBank/DDBJ databases">
        <authorList>
            <person name="Hu Y."/>
            <person name="Nguyen S.V."/>
            <person name="Li F."/>
            <person name="Fanning S."/>
        </authorList>
    </citation>
    <scope>NUCLEOTIDE SEQUENCE</scope>
    <source>
        <strain evidence="7">SYSU D8009</strain>
    </source>
</reference>
<dbReference type="CDD" id="cd08498">
    <property type="entry name" value="PBP2_NikA_DppA_OppA_like_2"/>
    <property type="match status" value="1"/>
</dbReference>
<comment type="similarity">
    <text evidence="2">Belongs to the bacterial solute-binding protein 5 family.</text>
</comment>
<dbReference type="Proteomes" id="UP000600101">
    <property type="component" value="Unassembled WGS sequence"/>
</dbReference>
<dbReference type="Gene3D" id="3.10.105.10">
    <property type="entry name" value="Dipeptide-binding Protein, Domain 3"/>
    <property type="match status" value="1"/>
</dbReference>
<dbReference type="GO" id="GO:0030288">
    <property type="term" value="C:outer membrane-bounded periplasmic space"/>
    <property type="evidence" value="ECO:0007669"/>
    <property type="project" value="UniProtKB-ARBA"/>
</dbReference>
<feature type="domain" description="Solute-binding protein family 5" evidence="6">
    <location>
        <begin position="60"/>
        <end position="392"/>
    </location>
</feature>
<organism evidence="7 8">
    <name type="scientific">Siccirubricoccus deserti</name>
    <dbReference type="NCBI Taxonomy" id="2013562"/>
    <lineage>
        <taxon>Bacteria</taxon>
        <taxon>Pseudomonadati</taxon>
        <taxon>Pseudomonadota</taxon>
        <taxon>Alphaproteobacteria</taxon>
        <taxon>Acetobacterales</taxon>
        <taxon>Roseomonadaceae</taxon>
        <taxon>Siccirubricoccus</taxon>
    </lineage>
</organism>
<keyword evidence="3" id="KW-0813">Transport</keyword>
<dbReference type="PIRSF" id="PIRSF002741">
    <property type="entry name" value="MppA"/>
    <property type="match status" value="1"/>
</dbReference>
<evidence type="ECO:0000259" key="6">
    <source>
        <dbReference type="Pfam" id="PF00496"/>
    </source>
</evidence>
<evidence type="ECO:0000256" key="2">
    <source>
        <dbReference type="ARBA" id="ARBA00005695"/>
    </source>
</evidence>
<dbReference type="InterPro" id="IPR030678">
    <property type="entry name" value="Peptide/Ni-bd"/>
</dbReference>
<protein>
    <submittedName>
        <fullName evidence="7">ABC transporter substrate-binding protein</fullName>
    </submittedName>
</protein>
<feature type="signal peptide" evidence="5">
    <location>
        <begin position="1"/>
        <end position="17"/>
    </location>
</feature>
<comment type="subcellular location">
    <subcellularLocation>
        <location evidence="1">Periplasm</location>
    </subcellularLocation>
</comment>
<dbReference type="InterPro" id="IPR039424">
    <property type="entry name" value="SBP_5"/>
</dbReference>
<evidence type="ECO:0000256" key="5">
    <source>
        <dbReference type="SAM" id="SignalP"/>
    </source>
</evidence>
<dbReference type="PANTHER" id="PTHR30290:SF9">
    <property type="entry name" value="OLIGOPEPTIDE-BINDING PROTEIN APPA"/>
    <property type="match status" value="1"/>
</dbReference>
<dbReference type="GO" id="GO:0015833">
    <property type="term" value="P:peptide transport"/>
    <property type="evidence" value="ECO:0007669"/>
    <property type="project" value="TreeGrafter"/>
</dbReference>
<name>A0A9X0QXB2_9PROT</name>
<dbReference type="Gene3D" id="3.40.190.10">
    <property type="entry name" value="Periplasmic binding protein-like II"/>
    <property type="match status" value="1"/>
</dbReference>
<dbReference type="AlphaFoldDB" id="A0A9X0QXB2"/>
<dbReference type="PANTHER" id="PTHR30290">
    <property type="entry name" value="PERIPLASMIC BINDING COMPONENT OF ABC TRANSPORTER"/>
    <property type="match status" value="1"/>
</dbReference>
<dbReference type="GO" id="GO:0043190">
    <property type="term" value="C:ATP-binding cassette (ABC) transporter complex"/>
    <property type="evidence" value="ECO:0007669"/>
    <property type="project" value="InterPro"/>
</dbReference>
<dbReference type="RefSeq" id="WP_186770359.1">
    <property type="nucleotide sequence ID" value="NZ_JACOMF010000008.1"/>
</dbReference>
<dbReference type="InterPro" id="IPR000914">
    <property type="entry name" value="SBP_5_dom"/>
</dbReference>
<proteinExistence type="inferred from homology"/>
<dbReference type="Pfam" id="PF00496">
    <property type="entry name" value="SBP_bac_5"/>
    <property type="match status" value="1"/>
</dbReference>
<dbReference type="GO" id="GO:1904680">
    <property type="term" value="F:peptide transmembrane transporter activity"/>
    <property type="evidence" value="ECO:0007669"/>
    <property type="project" value="TreeGrafter"/>
</dbReference>
<dbReference type="SUPFAM" id="SSF53850">
    <property type="entry name" value="Periplasmic binding protein-like II"/>
    <property type="match status" value="1"/>
</dbReference>
<evidence type="ECO:0000256" key="4">
    <source>
        <dbReference type="ARBA" id="ARBA00022729"/>
    </source>
</evidence>